<keyword evidence="3" id="KW-1185">Reference proteome</keyword>
<organism evidence="3">
    <name type="scientific">Wolinella succinogenes (strain ATCC 29543 / DSM 1740 / CCUG 13145 / JCM 31913 / LMG 7466 / NCTC 11488 / FDC 602W)</name>
    <name type="common">Vibrio succinogenes</name>
    <dbReference type="NCBI Taxonomy" id="273121"/>
    <lineage>
        <taxon>Bacteria</taxon>
        <taxon>Pseudomonadati</taxon>
        <taxon>Campylobacterota</taxon>
        <taxon>Epsilonproteobacteria</taxon>
        <taxon>Campylobacterales</taxon>
        <taxon>Helicobacteraceae</taxon>
        <taxon>Wolinella</taxon>
    </lineage>
</organism>
<sequence>MGAMEASRAGVRFLTFFLEGEHYGIEIHRVKEIIAWIKVTKIPKAPAYIRGVMNLRGNIIPVLDLRAKFGLPFREPDMQTSIVVVSISGISIGLVVDRVDEVINTDKEHLFAPPKFNAKIDASAISQMIQGDFGVVAVLSLESIFSQEELEKLDNAPL</sequence>
<feature type="domain" description="CheW-like" evidence="1">
    <location>
        <begin position="10"/>
        <end position="150"/>
    </location>
</feature>
<reference evidence="2 3" key="1">
    <citation type="journal article" date="2003" name="Proc. Natl. Acad. Sci. U.S.A.">
        <title>Complete genome sequence and analysis of Wolinella succinogenes.</title>
        <authorList>
            <person name="Baar C."/>
            <person name="Eppinger M."/>
            <person name="Raddatz G."/>
            <person name="Simon JM."/>
            <person name="Lanz C."/>
            <person name="Klimmek O."/>
            <person name="Nandakumar R."/>
            <person name="Gross R."/>
            <person name="Rosinus A."/>
            <person name="Keller H."/>
            <person name="Jagtap P."/>
            <person name="Linke B."/>
            <person name="Meyer F."/>
            <person name="Lederer H."/>
            <person name="Schuster S.C."/>
        </authorList>
    </citation>
    <scope>NUCLEOTIDE SEQUENCE [LARGE SCALE GENOMIC DNA]</scope>
    <source>
        <strain evidence="3">ATCC 29543 / DSM 1740 / CCUG 13145 / JCM 31913 / LMG 7466 / NCTC 11488 / FDC 602W</strain>
    </source>
</reference>
<dbReference type="Pfam" id="PF01584">
    <property type="entry name" value="CheW"/>
    <property type="match status" value="1"/>
</dbReference>
<dbReference type="KEGG" id="wsu:WS1078"/>
<proteinExistence type="predicted"/>
<accession>Q7M995</accession>
<dbReference type="STRING" id="273121.WS1078"/>
<protein>
    <submittedName>
        <fullName evidence="2">PUTATIVE CHEMOTAXIS PROTEIN CHEW</fullName>
    </submittedName>
</protein>
<dbReference type="Gene3D" id="2.30.30.40">
    <property type="entry name" value="SH3 Domains"/>
    <property type="match status" value="1"/>
</dbReference>
<dbReference type="Proteomes" id="UP000000422">
    <property type="component" value="Chromosome"/>
</dbReference>
<dbReference type="PANTHER" id="PTHR22617">
    <property type="entry name" value="CHEMOTAXIS SENSOR HISTIDINE KINASE-RELATED"/>
    <property type="match status" value="1"/>
</dbReference>
<gene>
    <name evidence="2" type="primary">CHEW</name>
    <name evidence="2" type="ordered locus">WS1078</name>
</gene>
<dbReference type="PANTHER" id="PTHR22617:SF23">
    <property type="entry name" value="CHEMOTAXIS PROTEIN CHEW"/>
    <property type="match status" value="1"/>
</dbReference>
<dbReference type="Gene3D" id="2.40.50.180">
    <property type="entry name" value="CheA-289, Domain 4"/>
    <property type="match status" value="1"/>
</dbReference>
<dbReference type="PROSITE" id="PS50851">
    <property type="entry name" value="CHEW"/>
    <property type="match status" value="1"/>
</dbReference>
<dbReference type="GO" id="GO:0005829">
    <property type="term" value="C:cytosol"/>
    <property type="evidence" value="ECO:0007669"/>
    <property type="project" value="TreeGrafter"/>
</dbReference>
<dbReference type="GO" id="GO:0007165">
    <property type="term" value="P:signal transduction"/>
    <property type="evidence" value="ECO:0007669"/>
    <property type="project" value="InterPro"/>
</dbReference>
<evidence type="ECO:0000259" key="1">
    <source>
        <dbReference type="PROSITE" id="PS50851"/>
    </source>
</evidence>
<dbReference type="HOGENOM" id="CLU_048995_1_1_7"/>
<dbReference type="InterPro" id="IPR039315">
    <property type="entry name" value="CheW"/>
</dbReference>
<name>Q7M995_WOLSU</name>
<dbReference type="InterPro" id="IPR036061">
    <property type="entry name" value="CheW-like_dom_sf"/>
</dbReference>
<dbReference type="eggNOG" id="COG0835">
    <property type="taxonomic scope" value="Bacteria"/>
</dbReference>
<evidence type="ECO:0000313" key="3">
    <source>
        <dbReference type="Proteomes" id="UP000000422"/>
    </source>
</evidence>
<dbReference type="InterPro" id="IPR002545">
    <property type="entry name" value="CheW-lke_dom"/>
</dbReference>
<dbReference type="AlphaFoldDB" id="Q7M995"/>
<dbReference type="RefSeq" id="WP_011138968.1">
    <property type="nucleotide sequence ID" value="NC_005090.1"/>
</dbReference>
<evidence type="ECO:0000313" key="2">
    <source>
        <dbReference type="EMBL" id="CAE10175.1"/>
    </source>
</evidence>
<dbReference type="EMBL" id="BX571659">
    <property type="protein sequence ID" value="CAE10175.1"/>
    <property type="molecule type" value="Genomic_DNA"/>
</dbReference>
<dbReference type="GO" id="GO:0006935">
    <property type="term" value="P:chemotaxis"/>
    <property type="evidence" value="ECO:0007669"/>
    <property type="project" value="InterPro"/>
</dbReference>
<dbReference type="SUPFAM" id="SSF50341">
    <property type="entry name" value="CheW-like"/>
    <property type="match status" value="1"/>
</dbReference>
<dbReference type="SMART" id="SM00260">
    <property type="entry name" value="CheW"/>
    <property type="match status" value="1"/>
</dbReference>